<evidence type="ECO:0000256" key="6">
    <source>
        <dbReference type="SAM" id="MobiDB-lite"/>
    </source>
</evidence>
<proteinExistence type="predicted"/>
<feature type="domain" description="G-patch" evidence="9">
    <location>
        <begin position="644"/>
        <end position="690"/>
    </location>
</feature>
<feature type="region of interest" description="Disordered" evidence="6">
    <location>
        <begin position="18"/>
        <end position="55"/>
    </location>
</feature>
<feature type="compositionally biased region" description="Acidic residues" evidence="6">
    <location>
        <begin position="440"/>
        <end position="451"/>
    </location>
</feature>
<name>K5WZH3_PHACS</name>
<dbReference type="PANTHER" id="PTHR13948:SF3">
    <property type="entry name" value="FI21118P1"/>
    <property type="match status" value="1"/>
</dbReference>
<feature type="compositionally biased region" description="Basic and acidic residues" evidence="6">
    <location>
        <begin position="556"/>
        <end position="598"/>
    </location>
</feature>
<dbReference type="Gene3D" id="3.30.70.330">
    <property type="match status" value="2"/>
</dbReference>
<dbReference type="HOGENOM" id="CLU_023813_0_0_1"/>
<evidence type="ECO:0000259" key="8">
    <source>
        <dbReference type="PROSITE" id="PS50157"/>
    </source>
</evidence>
<comment type="subcellular location">
    <subcellularLocation>
        <location evidence="1">Nucleus</location>
    </subcellularLocation>
</comment>
<feature type="region of interest" description="Disordered" evidence="6">
    <location>
        <begin position="418"/>
        <end position="461"/>
    </location>
</feature>
<evidence type="ECO:0000313" key="10">
    <source>
        <dbReference type="EMBL" id="EKM55892.1"/>
    </source>
</evidence>
<evidence type="ECO:0000256" key="1">
    <source>
        <dbReference type="ARBA" id="ARBA00004123"/>
    </source>
</evidence>
<feature type="region of interest" description="Disordered" evidence="6">
    <location>
        <begin position="193"/>
        <end position="212"/>
    </location>
</feature>
<evidence type="ECO:0000313" key="11">
    <source>
        <dbReference type="Proteomes" id="UP000008370"/>
    </source>
</evidence>
<gene>
    <name evidence="10" type="ORF">PHACADRAFT_174051</name>
</gene>
<dbReference type="GO" id="GO:0003723">
    <property type="term" value="F:RNA binding"/>
    <property type="evidence" value="ECO:0007669"/>
    <property type="project" value="UniProtKB-UniRule"/>
</dbReference>
<protein>
    <recommendedName>
        <fullName evidence="12">G-patch domain-containing protein</fullName>
    </recommendedName>
</protein>
<dbReference type="KEGG" id="pco:PHACADRAFT_174051"/>
<dbReference type="GeneID" id="18909660"/>
<dbReference type="InterPro" id="IPR000504">
    <property type="entry name" value="RRM_dom"/>
</dbReference>
<feature type="compositionally biased region" description="Low complexity" evidence="6">
    <location>
        <begin position="418"/>
        <end position="435"/>
    </location>
</feature>
<dbReference type="Proteomes" id="UP000008370">
    <property type="component" value="Unassembled WGS sequence"/>
</dbReference>
<evidence type="ECO:0000256" key="5">
    <source>
        <dbReference type="PROSITE-ProRule" id="PRU00176"/>
    </source>
</evidence>
<evidence type="ECO:0008006" key="12">
    <source>
        <dbReference type="Google" id="ProtNLM"/>
    </source>
</evidence>
<dbReference type="Pfam" id="PF01585">
    <property type="entry name" value="G-patch"/>
    <property type="match status" value="1"/>
</dbReference>
<dbReference type="InterPro" id="IPR000467">
    <property type="entry name" value="G_patch_dom"/>
</dbReference>
<dbReference type="PROSITE" id="PS50174">
    <property type="entry name" value="G_PATCH"/>
    <property type="match status" value="1"/>
</dbReference>
<keyword evidence="3" id="KW-0539">Nucleus</keyword>
<keyword evidence="11" id="KW-1185">Reference proteome</keyword>
<dbReference type="OrthoDB" id="29523at2759"/>
<keyword evidence="2 5" id="KW-0694">RNA-binding</keyword>
<dbReference type="InParanoid" id="K5WZH3"/>
<dbReference type="Pfam" id="PF00076">
    <property type="entry name" value="RRM_1"/>
    <property type="match status" value="1"/>
</dbReference>
<keyword evidence="4" id="KW-0479">Metal-binding</keyword>
<dbReference type="PANTHER" id="PTHR13948">
    <property type="entry name" value="RNA-BINDING PROTEIN"/>
    <property type="match status" value="1"/>
</dbReference>
<feature type="compositionally biased region" description="Basic and acidic residues" evidence="6">
    <location>
        <begin position="452"/>
        <end position="461"/>
    </location>
</feature>
<dbReference type="InterPro" id="IPR035979">
    <property type="entry name" value="RBD_domain_sf"/>
</dbReference>
<dbReference type="STRING" id="650164.K5WZH3"/>
<sequence length="717" mass="77836">MAYNREWDRGKETWQNQDWTDHNARGNVRERDEDYYGEGKRRKYNDGGHGAPAAGHDDSGYEMYTQGRNHTNIWSDHGKKRHGPSEASPHVIFLGLDPDFNEADLQAYLVGKKCTPETVTIIRDRSTGHSRGFGFAQFPTVEQARAFVDPLFPFIDLPPPASHGATARTAFYKALEAGQQHNGRRIKIDYSQSASPAGRRGPLNTNDGTRDIGNTQGPVLLFRGLDPLSGPQAIAQAMKLSSGPGKEGAKGMKRIVLIKDKVTMASWGFAFVEFIDVQSAAAVLGATMSPQLHPSGFRISERPVAASFAHPESFQPISDFAIRDDACIASSLSLGGVEGTWVRYWDESSAIAVLEFKVDLPVQPTPEQATKEKKKRLKDLGLVDKLADSKPAEASTLPVSDKPVTLSFKGALGQKTALTTPAASTTTKKAAPAALGFSLNDEEGDEEDDEAGEKNDASADDKVAVAKKSVAPMVASKKTANNITKWNQVQEELKDGPVSDVAAPSLAPIKAKDKSTTPAPAEAEFEFSDTMALTCLLCARQFKTLDQLKRHNKESELHKKNYKDASLREVAREKAKATRAKAEQQQPKYRDRASERRTIYNQPEIPLPESSSSSGKGASKKRHAEGPPPPPSPPPPPVNPGEDQNNVGNKLLKMMGWTEGTGLGTDGEGRVEPIQTAIYAQGVGLGASKGKEIGKYAEGYTGYVQQAQEAARERYNS</sequence>
<evidence type="ECO:0000256" key="2">
    <source>
        <dbReference type="ARBA" id="ARBA00022884"/>
    </source>
</evidence>
<dbReference type="FunCoup" id="K5WZH3">
    <property type="interactions" value="655"/>
</dbReference>
<reference evidence="10 11" key="1">
    <citation type="journal article" date="2012" name="BMC Genomics">
        <title>Comparative genomics of the white-rot fungi, Phanerochaete carnosa and P. chrysosporium, to elucidate the genetic basis of the distinct wood types they colonize.</title>
        <authorList>
            <person name="Suzuki H."/>
            <person name="MacDonald J."/>
            <person name="Syed K."/>
            <person name="Salamov A."/>
            <person name="Hori C."/>
            <person name="Aerts A."/>
            <person name="Henrissat B."/>
            <person name="Wiebenga A."/>
            <person name="vanKuyk P.A."/>
            <person name="Barry K."/>
            <person name="Lindquist E."/>
            <person name="LaButti K."/>
            <person name="Lapidus A."/>
            <person name="Lucas S."/>
            <person name="Coutinho P."/>
            <person name="Gong Y."/>
            <person name="Samejima M."/>
            <person name="Mahadevan R."/>
            <person name="Abou-Zaid M."/>
            <person name="de Vries R.P."/>
            <person name="Igarashi K."/>
            <person name="Yadav J.S."/>
            <person name="Grigoriev I.V."/>
            <person name="Master E.R."/>
        </authorList>
    </citation>
    <scope>NUCLEOTIDE SEQUENCE [LARGE SCALE GENOMIC DNA]</scope>
    <source>
        <strain evidence="10 11">HHB-10118-sp</strain>
    </source>
</reference>
<feature type="domain" description="RRM" evidence="7">
    <location>
        <begin position="89"/>
        <end position="193"/>
    </location>
</feature>
<dbReference type="PROSITE" id="PS50102">
    <property type="entry name" value="RRM"/>
    <property type="match status" value="1"/>
</dbReference>
<evidence type="ECO:0000259" key="9">
    <source>
        <dbReference type="PROSITE" id="PS50174"/>
    </source>
</evidence>
<dbReference type="GO" id="GO:0000398">
    <property type="term" value="P:mRNA splicing, via spliceosome"/>
    <property type="evidence" value="ECO:0007669"/>
    <property type="project" value="TreeGrafter"/>
</dbReference>
<accession>K5WZH3</accession>
<dbReference type="SMART" id="SM00443">
    <property type="entry name" value="G_patch"/>
    <property type="match status" value="1"/>
</dbReference>
<dbReference type="SUPFAM" id="SSF54928">
    <property type="entry name" value="RNA-binding domain, RBD"/>
    <property type="match status" value="2"/>
</dbReference>
<feature type="compositionally biased region" description="Pro residues" evidence="6">
    <location>
        <begin position="626"/>
        <end position="639"/>
    </location>
</feature>
<feature type="region of interest" description="Disordered" evidence="6">
    <location>
        <begin position="556"/>
        <end position="669"/>
    </location>
</feature>
<evidence type="ECO:0000256" key="4">
    <source>
        <dbReference type="PROSITE-ProRule" id="PRU00042"/>
    </source>
</evidence>
<keyword evidence="4" id="KW-0862">Zinc</keyword>
<feature type="compositionally biased region" description="Polar residues" evidence="6">
    <location>
        <begin position="203"/>
        <end position="212"/>
    </location>
</feature>
<feature type="domain" description="C2H2-type" evidence="8">
    <location>
        <begin position="533"/>
        <end position="563"/>
    </location>
</feature>
<keyword evidence="4" id="KW-0863">Zinc-finger</keyword>
<dbReference type="GO" id="GO:0005634">
    <property type="term" value="C:nucleus"/>
    <property type="evidence" value="ECO:0007669"/>
    <property type="project" value="UniProtKB-SubCell"/>
</dbReference>
<dbReference type="EMBL" id="JH930472">
    <property type="protein sequence ID" value="EKM55892.1"/>
    <property type="molecule type" value="Genomic_DNA"/>
</dbReference>
<dbReference type="InterPro" id="IPR012677">
    <property type="entry name" value="Nucleotide-bd_a/b_plait_sf"/>
</dbReference>
<evidence type="ECO:0000256" key="3">
    <source>
        <dbReference type="ARBA" id="ARBA00023242"/>
    </source>
</evidence>
<feature type="compositionally biased region" description="Basic and acidic residues" evidence="6">
    <location>
        <begin position="19"/>
        <end position="39"/>
    </location>
</feature>
<organism evidence="10 11">
    <name type="scientific">Phanerochaete carnosa (strain HHB-10118-sp)</name>
    <name type="common">White-rot fungus</name>
    <name type="synonym">Peniophora carnosa</name>
    <dbReference type="NCBI Taxonomy" id="650164"/>
    <lineage>
        <taxon>Eukaryota</taxon>
        <taxon>Fungi</taxon>
        <taxon>Dikarya</taxon>
        <taxon>Basidiomycota</taxon>
        <taxon>Agaricomycotina</taxon>
        <taxon>Agaricomycetes</taxon>
        <taxon>Polyporales</taxon>
        <taxon>Phanerochaetaceae</taxon>
        <taxon>Phanerochaete</taxon>
    </lineage>
</organism>
<dbReference type="InterPro" id="IPR013087">
    <property type="entry name" value="Znf_C2H2_type"/>
</dbReference>
<dbReference type="SMART" id="SM00360">
    <property type="entry name" value="RRM"/>
    <property type="match status" value="1"/>
</dbReference>
<evidence type="ECO:0000259" key="7">
    <source>
        <dbReference type="PROSITE" id="PS50102"/>
    </source>
</evidence>
<dbReference type="GO" id="GO:0008270">
    <property type="term" value="F:zinc ion binding"/>
    <property type="evidence" value="ECO:0007669"/>
    <property type="project" value="UniProtKB-KW"/>
</dbReference>
<dbReference type="RefSeq" id="XP_007396199.1">
    <property type="nucleotide sequence ID" value="XM_007396137.1"/>
</dbReference>
<dbReference type="AlphaFoldDB" id="K5WZH3"/>
<dbReference type="PROSITE" id="PS50157">
    <property type="entry name" value="ZINC_FINGER_C2H2_2"/>
    <property type="match status" value="1"/>
</dbReference>